<proteinExistence type="predicted"/>
<evidence type="ECO:0000313" key="3">
    <source>
        <dbReference type="EMBL" id="KAK5100052.1"/>
    </source>
</evidence>
<evidence type="ECO:0000256" key="1">
    <source>
        <dbReference type="SAM" id="Phobius"/>
    </source>
</evidence>
<name>A0ABR0KLG5_9EURO</name>
<feature type="transmembrane region" description="Helical" evidence="1">
    <location>
        <begin position="183"/>
        <end position="200"/>
    </location>
</feature>
<dbReference type="Pfam" id="PF20163">
    <property type="entry name" value="DUF6536"/>
    <property type="match status" value="1"/>
</dbReference>
<feature type="transmembrane region" description="Helical" evidence="1">
    <location>
        <begin position="662"/>
        <end position="681"/>
    </location>
</feature>
<dbReference type="InterPro" id="IPR046623">
    <property type="entry name" value="DUF6536"/>
</dbReference>
<evidence type="ECO:0000259" key="2">
    <source>
        <dbReference type="Pfam" id="PF20163"/>
    </source>
</evidence>
<feature type="transmembrane region" description="Helical" evidence="1">
    <location>
        <begin position="724"/>
        <end position="744"/>
    </location>
</feature>
<keyword evidence="1" id="KW-1133">Transmembrane helix</keyword>
<feature type="domain" description="DUF6536" evidence="2">
    <location>
        <begin position="71"/>
        <end position="223"/>
    </location>
</feature>
<sequence length="819" mass="91094">MKSTGNIDIFELLGPADGEAFETVRQERKPVSRAITRFTNWFQQVVLLSGVRYTQIDHQQELVRSSVLRGWRFGALSSCLLTGICLCINIIFTIYVTRKYPPEANGIGVFATRTCKEVLSATTKIHLGINVLATMLVAASNYNMQCMTAPSRRDIDLAHEQREWLDIGIQSVRNLRYVPRWKAALWLALLLSTLPLHLLWNSAVFSITTSNRYGVLVVSSELLETNSTNTGLDCTNIDKYQEEDPESYATCWLLDAVRSGSGLEKLSPEQCIERYATRLESDSSNVIAIARNNLDAQSSTFPPASASLPILAYFDSVSYSPKLRTSCVGSCSDWCTPWKDDIRWNCTSYCNSNVDTHKKPYNASTVTDACLRYAIGNSSTSWRPDNLAGNSDWICEPDHVYENSCSAAAAKRNVTEWRILPERYEIDHCLSSRGELTCKLQYSSVILYVAIACNGIKFLAIALHLMGSREPILATVGDALASFLNSNDPHTKGKCLYTTNTSSSDQYGSQLHWEGLDKGQQPLKWERGPHYIERWHQGASRAQVFLCMLLWLLCLSVSIYYLIRGIDKTGVRNMLSGGFGTMNLGALVSTSSYEGGSVASILTTSLLVNLPQVLFSSLYFMYNSIYTCMASTYEWSQHARVRKGIRVTDRIGYQRSSYWLQLPWKFSLPLLIASAILHWLISQSAFLVNVSIYTPARIPMTTPDKYIQATSSSGTITAIGYSPLAMMCGVCVVVVMLIALITVMQLPLKSGMPLVGSNSFAISAACHPPENDGDVARKKIMWGAAWHQQDDMPGHCCFTSFEVEPPRVGEFYAGDDTKG</sequence>
<feature type="transmembrane region" description="Helical" evidence="1">
    <location>
        <begin position="598"/>
        <end position="622"/>
    </location>
</feature>
<keyword evidence="1" id="KW-0812">Transmembrane</keyword>
<dbReference type="PANTHER" id="PTHR35395:SF1">
    <property type="entry name" value="DUF6536 DOMAIN-CONTAINING PROTEIN"/>
    <property type="match status" value="1"/>
</dbReference>
<keyword evidence="1" id="KW-0472">Membrane</keyword>
<feature type="transmembrane region" description="Helical" evidence="1">
    <location>
        <begin position="544"/>
        <end position="563"/>
    </location>
</feature>
<feature type="transmembrane region" description="Helical" evidence="1">
    <location>
        <begin position="445"/>
        <end position="465"/>
    </location>
</feature>
<keyword evidence="4" id="KW-1185">Reference proteome</keyword>
<accession>A0ABR0KLG5</accession>
<protein>
    <recommendedName>
        <fullName evidence="2">DUF6536 domain-containing protein</fullName>
    </recommendedName>
</protein>
<comment type="caution">
    <text evidence="3">The sequence shown here is derived from an EMBL/GenBank/DDBJ whole genome shotgun (WGS) entry which is preliminary data.</text>
</comment>
<organism evidence="3 4">
    <name type="scientific">Lithohypha guttulata</name>
    <dbReference type="NCBI Taxonomy" id="1690604"/>
    <lineage>
        <taxon>Eukaryota</taxon>
        <taxon>Fungi</taxon>
        <taxon>Dikarya</taxon>
        <taxon>Ascomycota</taxon>
        <taxon>Pezizomycotina</taxon>
        <taxon>Eurotiomycetes</taxon>
        <taxon>Chaetothyriomycetidae</taxon>
        <taxon>Chaetothyriales</taxon>
        <taxon>Trichomeriaceae</taxon>
        <taxon>Lithohypha</taxon>
    </lineage>
</organism>
<dbReference type="PANTHER" id="PTHR35395">
    <property type="entry name" value="DUF6536 DOMAIN-CONTAINING PROTEIN"/>
    <property type="match status" value="1"/>
</dbReference>
<reference evidence="3 4" key="1">
    <citation type="submission" date="2023-08" db="EMBL/GenBank/DDBJ databases">
        <title>Black Yeasts Isolated from many extreme environments.</title>
        <authorList>
            <person name="Coleine C."/>
            <person name="Stajich J.E."/>
            <person name="Selbmann L."/>
        </authorList>
    </citation>
    <scope>NUCLEOTIDE SEQUENCE [LARGE SCALE GENOMIC DNA]</scope>
    <source>
        <strain evidence="3 4">CCFEE 5885</strain>
    </source>
</reference>
<evidence type="ECO:0000313" key="4">
    <source>
        <dbReference type="Proteomes" id="UP001345013"/>
    </source>
</evidence>
<dbReference type="Proteomes" id="UP001345013">
    <property type="component" value="Unassembled WGS sequence"/>
</dbReference>
<dbReference type="EMBL" id="JAVRRG010000008">
    <property type="protein sequence ID" value="KAK5100052.1"/>
    <property type="molecule type" value="Genomic_DNA"/>
</dbReference>
<gene>
    <name evidence="3" type="ORF">LTR24_001117</name>
</gene>
<feature type="transmembrane region" description="Helical" evidence="1">
    <location>
        <begin position="73"/>
        <end position="96"/>
    </location>
</feature>